<comment type="caution">
    <text evidence="3">The sequence shown here is derived from an EMBL/GenBank/DDBJ whole genome shotgun (WGS) entry which is preliminary data.</text>
</comment>
<name>A0A8X6XM51_9ARAC</name>
<feature type="region of interest" description="Disordered" evidence="2">
    <location>
        <begin position="691"/>
        <end position="723"/>
    </location>
</feature>
<gene>
    <name evidence="3" type="primary">NCL1_41506</name>
    <name evidence="3" type="ORF">TNIN_89892</name>
</gene>
<dbReference type="EMBL" id="BMAV01010222">
    <property type="protein sequence ID" value="GFY55152.1"/>
    <property type="molecule type" value="Genomic_DNA"/>
</dbReference>
<feature type="region of interest" description="Disordered" evidence="2">
    <location>
        <begin position="786"/>
        <end position="844"/>
    </location>
</feature>
<protein>
    <submittedName>
        <fullName evidence="3">Uncharacterized protein</fullName>
    </submittedName>
</protein>
<sequence>MAAEKSLIMNVSKDEMDTIDEILQSRQPGSPLNKKPLKLPSSSRTFTSVPLRITVPLNVSLEAVGALCELSTDPGPNQSVTECVESDDENNVEGVSYISKNLEDLISVEHNYATNYFVKIKRNRRRVCYRRCFIKRNVNENAINIEKERNSISEPTSNEQILNEEIEISNTSTTKRRSKRQIEKLEREHGEKENTTVEKLLDNNCSQMKMVKINEVFDEKETESRKNEINSNSDVLPIKFSEYSIYNSYSEFKKRHLKNIDSSENKESKEYKDLSNVTSNTSEEIQDAFNNIKNKKDSLTELEELHDIELPEHEPKSKYSRKTKLCKSNDVEQNKKINSPTEEEHVVMLKQKKTTENSMEYNMKKTKKCSKKKCLVMNKVYDESESKLKSTNTKKKLFTSHSFEKNATHLEHTQFAETLHITKRKKCMSFSEDLFSDVKPEAVPKRLRLSTDSRDMIQKNTSSPLTSPTMLNVKPLKKKILKCESLHLTVNEDEPPLFSKPDVMKKVDDTSSKKDEKEIDSNSLNQAEEAKNLKVDDIPAMKNDTKEKQEVKNKTFPNDKQEEKEKQEVKNKTFPNDKQEEKEKQEVKNKTFPNDKLEEKEKQEVKNKILPNDKQGKEKQEVRNKTLPNDKQEEKEKLMLKVKQGDKEKHALKVRQEEEKQYLKTRLKVKVECQPEENHIEDGQFETIFTGNQESVDPNNSSNNFQDTEQGESQQTKCESTCPNDSIRSHNIFSNIEALFEAVKYNESLLDSISTSVPSEKKDINENYNTENTLNQDCMNDSLKAVTDTESDNRTAEATQKPERKSRRIIKKKEFFGDSSASSDNKRTGVNRKKSKIDKGTRAGTALKNKISNIKKEEDLSGSNRYLGFDGNAYSDTSEEDDPNKLWCICRRPHNSRHPERRMSLGFYKMKFHSWVDLTREGSESIDHELKAEKVRVLSYLDWLDSQFQKNDTIQLMVLLFEFWKLYWRQIDASDMGLFLVKLK</sequence>
<feature type="coiled-coil region" evidence="1">
    <location>
        <begin position="168"/>
        <end position="195"/>
    </location>
</feature>
<dbReference type="Proteomes" id="UP000886998">
    <property type="component" value="Unassembled WGS sequence"/>
</dbReference>
<feature type="region of interest" description="Disordered" evidence="2">
    <location>
        <begin position="492"/>
        <end position="650"/>
    </location>
</feature>
<accession>A0A8X6XM51</accession>
<dbReference type="OrthoDB" id="6434547at2759"/>
<feature type="compositionally biased region" description="Basic and acidic residues" evidence="2">
    <location>
        <begin position="614"/>
        <end position="650"/>
    </location>
</feature>
<keyword evidence="1" id="KW-0175">Coiled coil</keyword>
<evidence type="ECO:0000313" key="4">
    <source>
        <dbReference type="Proteomes" id="UP000886998"/>
    </source>
</evidence>
<evidence type="ECO:0000256" key="1">
    <source>
        <dbReference type="SAM" id="Coils"/>
    </source>
</evidence>
<keyword evidence="4" id="KW-1185">Reference proteome</keyword>
<dbReference type="AlphaFoldDB" id="A0A8X6XM51"/>
<proteinExistence type="predicted"/>
<evidence type="ECO:0000256" key="2">
    <source>
        <dbReference type="SAM" id="MobiDB-lite"/>
    </source>
</evidence>
<feature type="compositionally biased region" description="Basic and acidic residues" evidence="2">
    <location>
        <begin position="791"/>
        <end position="803"/>
    </location>
</feature>
<feature type="compositionally biased region" description="Basic and acidic residues" evidence="2">
    <location>
        <begin position="502"/>
        <end position="520"/>
    </location>
</feature>
<organism evidence="3 4">
    <name type="scientific">Trichonephila inaurata madagascariensis</name>
    <dbReference type="NCBI Taxonomy" id="2747483"/>
    <lineage>
        <taxon>Eukaryota</taxon>
        <taxon>Metazoa</taxon>
        <taxon>Ecdysozoa</taxon>
        <taxon>Arthropoda</taxon>
        <taxon>Chelicerata</taxon>
        <taxon>Arachnida</taxon>
        <taxon>Araneae</taxon>
        <taxon>Araneomorphae</taxon>
        <taxon>Entelegynae</taxon>
        <taxon>Araneoidea</taxon>
        <taxon>Nephilidae</taxon>
        <taxon>Trichonephila</taxon>
        <taxon>Trichonephila inaurata</taxon>
    </lineage>
</organism>
<evidence type="ECO:0000313" key="3">
    <source>
        <dbReference type="EMBL" id="GFY55152.1"/>
    </source>
</evidence>
<reference evidence="3" key="1">
    <citation type="submission" date="2020-08" db="EMBL/GenBank/DDBJ databases">
        <title>Multicomponent nature underlies the extraordinary mechanical properties of spider dragline silk.</title>
        <authorList>
            <person name="Kono N."/>
            <person name="Nakamura H."/>
            <person name="Mori M."/>
            <person name="Yoshida Y."/>
            <person name="Ohtoshi R."/>
            <person name="Malay A.D."/>
            <person name="Moran D.A.P."/>
            <person name="Tomita M."/>
            <person name="Numata K."/>
            <person name="Arakawa K."/>
        </authorList>
    </citation>
    <scope>NUCLEOTIDE SEQUENCE</scope>
</reference>
<feature type="compositionally biased region" description="Basic and acidic residues" evidence="2">
    <location>
        <begin position="528"/>
        <end position="607"/>
    </location>
</feature>